<accession>A0A3D9HBX6</accession>
<evidence type="ECO:0000313" key="1">
    <source>
        <dbReference type="EMBL" id="RED46993.1"/>
    </source>
</evidence>
<protein>
    <submittedName>
        <fullName evidence="1">Uncharacterized protein</fullName>
    </submittedName>
</protein>
<dbReference type="Proteomes" id="UP000256980">
    <property type="component" value="Unassembled WGS sequence"/>
</dbReference>
<dbReference type="EMBL" id="QRDV01000001">
    <property type="protein sequence ID" value="RED46993.1"/>
    <property type="molecule type" value="Genomic_DNA"/>
</dbReference>
<name>A0A3D9HBX6_9FLAO</name>
<comment type="caution">
    <text evidence="1">The sequence shown here is derived from an EMBL/GenBank/DDBJ whole genome shotgun (WGS) entry which is preliminary data.</text>
</comment>
<sequence length="57" mass="6497">MGATDLIKLIAIRLTAVRLKGRKLDRETLDSFNENAINRKNLVATALRYLENLVIEK</sequence>
<gene>
    <name evidence="1" type="ORF">DFQ10_101772</name>
</gene>
<keyword evidence="2" id="KW-1185">Reference proteome</keyword>
<dbReference type="AlphaFoldDB" id="A0A3D9HBX6"/>
<reference evidence="1 2" key="1">
    <citation type="submission" date="2018-07" db="EMBL/GenBank/DDBJ databases">
        <title>Genomic Encyclopedia of Type Strains, Phase III (KMG-III): the genomes of soil and plant-associated and newly described type strains.</title>
        <authorList>
            <person name="Whitman W."/>
        </authorList>
    </citation>
    <scope>NUCLEOTIDE SEQUENCE [LARGE SCALE GENOMIC DNA]</scope>
    <source>
        <strain evidence="1 2">CECT 7946</strain>
    </source>
</reference>
<evidence type="ECO:0000313" key="2">
    <source>
        <dbReference type="Proteomes" id="UP000256980"/>
    </source>
</evidence>
<organism evidence="1 2">
    <name type="scientific">Winogradskyella eximia</name>
    <dbReference type="NCBI Taxonomy" id="262006"/>
    <lineage>
        <taxon>Bacteria</taxon>
        <taxon>Pseudomonadati</taxon>
        <taxon>Bacteroidota</taxon>
        <taxon>Flavobacteriia</taxon>
        <taxon>Flavobacteriales</taxon>
        <taxon>Flavobacteriaceae</taxon>
        <taxon>Winogradskyella</taxon>
    </lineage>
</organism>
<proteinExistence type="predicted"/>